<name>A0A8J2SEJ1_9STRA</name>
<dbReference type="EMBL" id="CAKKNE010000003">
    <property type="protein sequence ID" value="CAH0370565.1"/>
    <property type="molecule type" value="Genomic_DNA"/>
</dbReference>
<sequence>MVRTAKEPAKKSTVSKAQAKEPQEAETAPRTDEIAAPKADAEEINDFASRADRCPVYPGDVSRLVVAPRRIDAAALVYDEGASSWDGGHSRDCESHIAVTTAGIVMDNAGQRSIAEHVAQLREANKRQRYGVPGCYSDTGTEAQGAMRFLEELVKRPDAEVMLGGRGRWHIGKDSTGSHHGFGAEEGYVSTKASLAWIVHDLKNSDSFYRSVDAAELVQSPHYGVTRETLRAVFCDDAFAADGNLVKALAEKLKTWSIYVTPPGMAAYNVDNPSRTEPGSHGLTTQFFPGQQFNGDQVGEGSILVCLEHDVSAARSAAALSGLPSDLVGEVAQFTDLLASPVKSLVVLAERNGFYTVPDRPEREQDSDGYELEDY</sequence>
<evidence type="ECO:0000313" key="3">
    <source>
        <dbReference type="Proteomes" id="UP000789595"/>
    </source>
</evidence>
<dbReference type="AlphaFoldDB" id="A0A8J2SEJ1"/>
<protein>
    <submittedName>
        <fullName evidence="2">Uncharacterized protein</fullName>
    </submittedName>
</protein>
<gene>
    <name evidence="2" type="ORF">PECAL_3P04610</name>
</gene>
<feature type="region of interest" description="Disordered" evidence="1">
    <location>
        <begin position="1"/>
        <end position="38"/>
    </location>
</feature>
<accession>A0A8J2SEJ1</accession>
<feature type="compositionally biased region" description="Basic and acidic residues" evidence="1">
    <location>
        <begin position="1"/>
        <end position="10"/>
    </location>
</feature>
<dbReference type="Proteomes" id="UP000789595">
    <property type="component" value="Unassembled WGS sequence"/>
</dbReference>
<comment type="caution">
    <text evidence="2">The sequence shown here is derived from an EMBL/GenBank/DDBJ whole genome shotgun (WGS) entry which is preliminary data.</text>
</comment>
<reference evidence="2" key="1">
    <citation type="submission" date="2021-11" db="EMBL/GenBank/DDBJ databases">
        <authorList>
            <consortium name="Genoscope - CEA"/>
            <person name="William W."/>
        </authorList>
    </citation>
    <scope>NUCLEOTIDE SEQUENCE</scope>
</reference>
<evidence type="ECO:0000256" key="1">
    <source>
        <dbReference type="SAM" id="MobiDB-lite"/>
    </source>
</evidence>
<organism evidence="2 3">
    <name type="scientific">Pelagomonas calceolata</name>
    <dbReference type="NCBI Taxonomy" id="35677"/>
    <lineage>
        <taxon>Eukaryota</taxon>
        <taxon>Sar</taxon>
        <taxon>Stramenopiles</taxon>
        <taxon>Ochrophyta</taxon>
        <taxon>Pelagophyceae</taxon>
        <taxon>Pelagomonadales</taxon>
        <taxon>Pelagomonadaceae</taxon>
        <taxon>Pelagomonas</taxon>
    </lineage>
</organism>
<feature type="compositionally biased region" description="Basic and acidic residues" evidence="1">
    <location>
        <begin position="18"/>
        <end position="38"/>
    </location>
</feature>
<evidence type="ECO:0000313" key="2">
    <source>
        <dbReference type="EMBL" id="CAH0370565.1"/>
    </source>
</evidence>
<keyword evidence="3" id="KW-1185">Reference proteome</keyword>
<proteinExistence type="predicted"/>